<proteinExistence type="predicted"/>
<reference evidence="1" key="1">
    <citation type="submission" date="2023-10" db="EMBL/GenBank/DDBJ databases">
        <authorList>
            <person name="Chen Y."/>
            <person name="Shah S."/>
            <person name="Dougan E. K."/>
            <person name="Thang M."/>
            <person name="Chan C."/>
        </authorList>
    </citation>
    <scope>NUCLEOTIDE SEQUENCE [LARGE SCALE GENOMIC DNA]</scope>
</reference>
<comment type="caution">
    <text evidence="1">The sequence shown here is derived from an EMBL/GenBank/DDBJ whole genome shotgun (WGS) entry which is preliminary data.</text>
</comment>
<dbReference type="EMBL" id="CAUYUJ010016060">
    <property type="protein sequence ID" value="CAK0861395.1"/>
    <property type="molecule type" value="Genomic_DNA"/>
</dbReference>
<protein>
    <submittedName>
        <fullName evidence="1">Uncharacterized protein</fullName>
    </submittedName>
</protein>
<sequence>MADSEEGQAVVNETFTVCRPKDACSMDDQPAEQKITRVTVSFSKWADFHQFDEEDVSMPAIEEIRMAFITAMQKQGAEKMSGQAPSPGFARVVRGQLRVNIET</sequence>
<dbReference type="Proteomes" id="UP001189429">
    <property type="component" value="Unassembled WGS sequence"/>
</dbReference>
<keyword evidence="2" id="KW-1185">Reference proteome</keyword>
<gene>
    <name evidence="1" type="ORF">PCOR1329_LOCUS50088</name>
</gene>
<name>A0ABN9UQA3_9DINO</name>
<evidence type="ECO:0000313" key="1">
    <source>
        <dbReference type="EMBL" id="CAK0861395.1"/>
    </source>
</evidence>
<organism evidence="1 2">
    <name type="scientific">Prorocentrum cordatum</name>
    <dbReference type="NCBI Taxonomy" id="2364126"/>
    <lineage>
        <taxon>Eukaryota</taxon>
        <taxon>Sar</taxon>
        <taxon>Alveolata</taxon>
        <taxon>Dinophyceae</taxon>
        <taxon>Prorocentrales</taxon>
        <taxon>Prorocentraceae</taxon>
        <taxon>Prorocentrum</taxon>
    </lineage>
</organism>
<evidence type="ECO:0000313" key="2">
    <source>
        <dbReference type="Proteomes" id="UP001189429"/>
    </source>
</evidence>
<accession>A0ABN9UQA3</accession>